<feature type="transmembrane region" description="Helical" evidence="1">
    <location>
        <begin position="39"/>
        <end position="60"/>
    </location>
</feature>
<evidence type="ECO:0000256" key="1">
    <source>
        <dbReference type="SAM" id="Phobius"/>
    </source>
</evidence>
<evidence type="ECO:0000313" key="2">
    <source>
        <dbReference type="EMBL" id="NYT75060.1"/>
    </source>
</evidence>
<accession>A0A7Z0NB87</accession>
<keyword evidence="1" id="KW-0812">Transmembrane</keyword>
<dbReference type="AlphaFoldDB" id="A0A7Z0NB87"/>
<keyword evidence="3" id="KW-1185">Reference proteome</keyword>
<organism evidence="2 3">
    <name type="scientific">Vreelandella sedimenti</name>
    <dbReference type="NCBI Taxonomy" id="2729618"/>
    <lineage>
        <taxon>Bacteria</taxon>
        <taxon>Pseudomonadati</taxon>
        <taxon>Pseudomonadota</taxon>
        <taxon>Gammaproteobacteria</taxon>
        <taxon>Oceanospirillales</taxon>
        <taxon>Halomonadaceae</taxon>
        <taxon>Vreelandella</taxon>
    </lineage>
</organism>
<feature type="transmembrane region" description="Helical" evidence="1">
    <location>
        <begin position="66"/>
        <end position="87"/>
    </location>
</feature>
<comment type="caution">
    <text evidence="2">The sequence shown here is derived from an EMBL/GenBank/DDBJ whole genome shotgun (WGS) entry which is preliminary data.</text>
</comment>
<name>A0A7Z0NB87_9GAMM</name>
<protein>
    <submittedName>
        <fullName evidence="2">Uncharacterized protein</fullName>
    </submittedName>
</protein>
<feature type="transmembrane region" description="Helical" evidence="1">
    <location>
        <begin position="115"/>
        <end position="134"/>
    </location>
</feature>
<proteinExistence type="predicted"/>
<dbReference type="Proteomes" id="UP000520876">
    <property type="component" value="Unassembled WGS sequence"/>
</dbReference>
<dbReference type="RefSeq" id="WP_180095910.1">
    <property type="nucleotide sequence ID" value="NZ_JACCGK010000027.1"/>
</dbReference>
<reference evidence="2 3" key="1">
    <citation type="submission" date="2020-07" db="EMBL/GenBank/DDBJ databases">
        <title>Halomonas sp. QX-2 draft genome sequence.</title>
        <authorList>
            <person name="Qiu X."/>
        </authorList>
    </citation>
    <scope>NUCLEOTIDE SEQUENCE [LARGE SCALE GENOMIC DNA]</scope>
    <source>
        <strain evidence="2 3">QX-2</strain>
    </source>
</reference>
<gene>
    <name evidence="2" type="ORF">HZU72_21990</name>
</gene>
<keyword evidence="1" id="KW-0472">Membrane</keyword>
<dbReference type="EMBL" id="JACCGK010000027">
    <property type="protein sequence ID" value="NYT75060.1"/>
    <property type="molecule type" value="Genomic_DNA"/>
</dbReference>
<sequence>MTDEKIVQGNARATTKDENFYIQWGYETVKANIGTANEVLKLLITINVALIGGGVAFLYNSDVPEGFRITILAAFFIGLILAFAGVFPRKSTIDVRMPDKIKAHKDRVLDSKRRYLWAASAFTVFGLLASAMAVSEVRICF</sequence>
<evidence type="ECO:0000313" key="3">
    <source>
        <dbReference type="Proteomes" id="UP000520876"/>
    </source>
</evidence>
<keyword evidence="1" id="KW-1133">Transmembrane helix</keyword>